<evidence type="ECO:0000313" key="2">
    <source>
        <dbReference type="EMBL" id="BAC12211.1"/>
    </source>
</evidence>
<dbReference type="Proteomes" id="UP000000822">
    <property type="component" value="Chromosome"/>
</dbReference>
<feature type="transmembrane region" description="Helical" evidence="1">
    <location>
        <begin position="80"/>
        <end position="96"/>
    </location>
</feature>
<dbReference type="AlphaFoldDB" id="Q8ETK5"/>
<dbReference type="HOGENOM" id="CLU_110215_0_0_9"/>
<dbReference type="EMBL" id="BA000028">
    <property type="protein sequence ID" value="BAC12211.1"/>
    <property type="molecule type" value="Genomic_DNA"/>
</dbReference>
<keyword evidence="3" id="KW-1185">Reference proteome</keyword>
<gene>
    <name evidence="2" type="ordered locus">OB0255</name>
</gene>
<feature type="transmembrane region" description="Helical" evidence="1">
    <location>
        <begin position="12"/>
        <end position="30"/>
    </location>
</feature>
<dbReference type="KEGG" id="oih:OB0255"/>
<evidence type="ECO:0000256" key="1">
    <source>
        <dbReference type="SAM" id="Phobius"/>
    </source>
</evidence>
<keyword evidence="1" id="KW-0812">Transmembrane</keyword>
<organism evidence="2 3">
    <name type="scientific">Oceanobacillus iheyensis (strain DSM 14371 / CIP 107618 / JCM 11309 / KCTC 3954 / HTE831)</name>
    <dbReference type="NCBI Taxonomy" id="221109"/>
    <lineage>
        <taxon>Bacteria</taxon>
        <taxon>Bacillati</taxon>
        <taxon>Bacillota</taxon>
        <taxon>Bacilli</taxon>
        <taxon>Bacillales</taxon>
        <taxon>Bacillaceae</taxon>
        <taxon>Oceanobacillus</taxon>
    </lineage>
</organism>
<keyword evidence="1" id="KW-0472">Membrane</keyword>
<proteinExistence type="predicted"/>
<name>Q8ETK5_OCEIH</name>
<protein>
    <submittedName>
        <fullName evidence="2">Uncharacterized protein</fullName>
    </submittedName>
</protein>
<reference evidence="2 3" key="2">
    <citation type="journal article" date="2002" name="Nucleic Acids Res.">
        <title>Genome sequence of Oceanobacillus iheyensis isolated from the Iheya Ridge and its unexpected adaptive capabilities to extreme environments.</title>
        <authorList>
            <person name="Takami H."/>
            <person name="Takaki Y."/>
            <person name="Uchiyama I."/>
        </authorList>
    </citation>
    <scope>NUCLEOTIDE SEQUENCE [LARGE SCALE GENOMIC DNA]</scope>
    <source>
        <strain evidence="3">DSM 14371 / CIP 107618 / JCM 11309 / KCTC 3954 / HTE831</strain>
    </source>
</reference>
<reference evidence="2 3" key="1">
    <citation type="journal article" date="2001" name="FEMS Microbiol. Lett.">
        <title>Oceanobacillus iheyensis gen. nov., sp. nov., a deep-sea extremely halotolerant and alkaliphilic species isolated from a depth of 1050 m on the Iheya Ridge.</title>
        <authorList>
            <person name="Lu J."/>
            <person name="Nogi Y."/>
            <person name="Takami H."/>
        </authorList>
    </citation>
    <scope>NUCLEOTIDE SEQUENCE [LARGE SCALE GENOMIC DNA]</scope>
    <source>
        <strain evidence="3">DSM 14371 / CIP 107618 / JCM 11309 / KCTC 3954 / HTE831</strain>
    </source>
</reference>
<evidence type="ECO:0000313" key="3">
    <source>
        <dbReference type="Proteomes" id="UP000000822"/>
    </source>
</evidence>
<accession>Q8ETK5</accession>
<feature type="transmembrane region" description="Helical" evidence="1">
    <location>
        <begin position="50"/>
        <end position="68"/>
    </location>
</feature>
<dbReference type="eggNOG" id="ENOG502ZM81">
    <property type="taxonomic scope" value="Bacteria"/>
</dbReference>
<keyword evidence="1" id="KW-1133">Transmembrane helix</keyword>
<sequence length="220" mass="25171">MIFIFKNKNNLYVSICLFIVYLVVGFPFFHESHPSNNVFLFNIPLRTMSGLNYLGIIALSLLFTSFTLAVKSLNQYKKRTVLIGILLATFIPLYLADTYQKTFATGVYAISYEQEFSECDIRKNGDTTLVAECNLLLTNHSNSDVDLSLAFIDKYSDVEHDMIKIINNGAPYHLKIRKNERKHVEIYTTIDVSQLEEAMDAGSMKMLNIRIESDGKERKL</sequence>